<dbReference type="Proteomes" id="UP000030151">
    <property type="component" value="Unassembled WGS sequence"/>
</dbReference>
<dbReference type="PANTHER" id="PTHR33606:SF3">
    <property type="entry name" value="PROTEIN YCII"/>
    <property type="match status" value="1"/>
</dbReference>
<dbReference type="Gene3D" id="3.30.70.1060">
    <property type="entry name" value="Dimeric alpha+beta barrel"/>
    <property type="match status" value="1"/>
</dbReference>
<dbReference type="InterPro" id="IPR011008">
    <property type="entry name" value="Dimeric_a/b-barrel"/>
</dbReference>
<dbReference type="eggNOG" id="ENOG502RJ0Y">
    <property type="taxonomic scope" value="Eukaryota"/>
</dbReference>
<proteinExistence type="predicted"/>
<reference evidence="2 3" key="1">
    <citation type="submission" date="2014-02" db="EMBL/GenBank/DDBJ databases">
        <title>The genome sequence of the entomopathogenic fungus Metarhizium robertsii ARSEF 2575.</title>
        <authorList>
            <person name="Giuliano Garisto Donzelli B."/>
            <person name="Roe B.A."/>
            <person name="Macmil S.L."/>
            <person name="Krasnoff S.B."/>
            <person name="Gibson D.M."/>
        </authorList>
    </citation>
    <scope>NUCLEOTIDE SEQUENCE [LARGE SCALE GENOMIC DNA]</scope>
    <source>
        <strain evidence="2 3">ARSEF 2575</strain>
    </source>
</reference>
<dbReference type="InterPro" id="IPR051807">
    <property type="entry name" value="Sec-metab_biosynth-assoc"/>
</dbReference>
<dbReference type="OrthoDB" id="5519740at2759"/>
<feature type="domain" description="YCII-related" evidence="1">
    <location>
        <begin position="8"/>
        <end position="93"/>
    </location>
</feature>
<dbReference type="HOGENOM" id="CLU_110355_2_4_1"/>
<name>A0A0A1UT24_9HYPO</name>
<dbReference type="AlphaFoldDB" id="A0A0A1UT24"/>
<evidence type="ECO:0000313" key="2">
    <source>
        <dbReference type="EMBL" id="EXU98967.1"/>
    </source>
</evidence>
<dbReference type="SUPFAM" id="SSF54909">
    <property type="entry name" value="Dimeric alpha+beta barrel"/>
    <property type="match status" value="1"/>
</dbReference>
<dbReference type="PANTHER" id="PTHR33606">
    <property type="entry name" value="PROTEIN YCII"/>
    <property type="match status" value="1"/>
</dbReference>
<evidence type="ECO:0000313" key="3">
    <source>
        <dbReference type="Proteomes" id="UP000030151"/>
    </source>
</evidence>
<dbReference type="InterPro" id="IPR005545">
    <property type="entry name" value="YCII"/>
</dbReference>
<accession>A0A0A1UT24</accession>
<organism evidence="2 3">
    <name type="scientific">Metarhizium robertsii</name>
    <dbReference type="NCBI Taxonomy" id="568076"/>
    <lineage>
        <taxon>Eukaryota</taxon>
        <taxon>Fungi</taxon>
        <taxon>Dikarya</taxon>
        <taxon>Ascomycota</taxon>
        <taxon>Pezizomycotina</taxon>
        <taxon>Sordariomycetes</taxon>
        <taxon>Hypocreomycetidae</taxon>
        <taxon>Hypocreales</taxon>
        <taxon>Clavicipitaceae</taxon>
        <taxon>Metarhizium</taxon>
    </lineage>
</organism>
<comment type="caution">
    <text evidence="2">The sequence shown here is derived from an EMBL/GenBank/DDBJ whole genome shotgun (WGS) entry which is preliminary data.</text>
</comment>
<dbReference type="EMBL" id="JELW01000022">
    <property type="protein sequence ID" value="EXU98967.1"/>
    <property type="molecule type" value="Genomic_DNA"/>
</dbReference>
<protein>
    <submittedName>
        <fullName evidence="2">YCII-related domain protein</fullName>
    </submittedName>
</protein>
<dbReference type="Pfam" id="PF03795">
    <property type="entry name" value="YCII"/>
    <property type="match status" value="1"/>
</dbReference>
<gene>
    <name evidence="2" type="ORF">X797_007965</name>
</gene>
<evidence type="ECO:0000259" key="1">
    <source>
        <dbReference type="Pfam" id="PF03795"/>
    </source>
</evidence>
<sequence>MSTTKNEWLIMIQDRPGVLQTRYDNTPTHIAYYKPVREQGQLIFAGPMLSAHPQKAGDPLNIVGSILVLNLDTLEDVWKLLREDPFNKTGVWDLDKTTITPFKSTVRTPFWSNLRDLLSLGSKNE</sequence>